<keyword evidence="5" id="KW-1185">Reference proteome</keyword>
<sequence>MRKLVGLFSVALILASCQEQQKIAFVNNGEVINAYTEKIEIEAKYEKMDADFQKRTDSIGQAFQTEAQDFQTKAANMSQQEQQEQYQVLGQKQQRLQQQIQQEQQQLGQKFNVEIDSAMSHVKQFVTDYGKENGYTFILGKNEAGSVMYGEEAKDISKEIIEALNADYKKAE</sequence>
<comment type="similarity">
    <text evidence="1">Belongs to the Skp family.</text>
</comment>
<dbReference type="InterPro" id="IPR005632">
    <property type="entry name" value="Chaperone_Skp"/>
</dbReference>
<dbReference type="GO" id="GO:0051082">
    <property type="term" value="F:unfolded protein binding"/>
    <property type="evidence" value="ECO:0007669"/>
    <property type="project" value="InterPro"/>
</dbReference>
<dbReference type="Pfam" id="PF03938">
    <property type="entry name" value="OmpH"/>
    <property type="match status" value="1"/>
</dbReference>
<dbReference type="SMART" id="SM00935">
    <property type="entry name" value="OmpH"/>
    <property type="match status" value="1"/>
</dbReference>
<feature type="coiled-coil region" evidence="3">
    <location>
        <begin position="79"/>
        <end position="106"/>
    </location>
</feature>
<proteinExistence type="inferred from homology"/>
<comment type="caution">
    <text evidence="4">The sequence shown here is derived from an EMBL/GenBank/DDBJ whole genome shotgun (WGS) entry which is preliminary data.</text>
</comment>
<dbReference type="PANTHER" id="PTHR35089">
    <property type="entry name" value="CHAPERONE PROTEIN SKP"/>
    <property type="match status" value="1"/>
</dbReference>
<dbReference type="PANTHER" id="PTHR35089:SF1">
    <property type="entry name" value="CHAPERONE PROTEIN SKP"/>
    <property type="match status" value="1"/>
</dbReference>
<evidence type="ECO:0000256" key="3">
    <source>
        <dbReference type="SAM" id="Coils"/>
    </source>
</evidence>
<gene>
    <name evidence="4" type="ORF">ESY86_08045</name>
</gene>
<evidence type="ECO:0000313" key="5">
    <source>
        <dbReference type="Proteomes" id="UP000321578"/>
    </source>
</evidence>
<accession>A0A5C6ZIT8</accession>
<dbReference type="PROSITE" id="PS51257">
    <property type="entry name" value="PROKAR_LIPOPROTEIN"/>
    <property type="match status" value="1"/>
</dbReference>
<organism evidence="4 5">
    <name type="scientific">Subsaximicrobium wynnwilliamsii</name>
    <dbReference type="NCBI Taxonomy" id="291179"/>
    <lineage>
        <taxon>Bacteria</taxon>
        <taxon>Pseudomonadati</taxon>
        <taxon>Bacteroidota</taxon>
        <taxon>Flavobacteriia</taxon>
        <taxon>Flavobacteriales</taxon>
        <taxon>Flavobacteriaceae</taxon>
        <taxon>Subsaximicrobium</taxon>
    </lineage>
</organism>
<keyword evidence="2" id="KW-0732">Signal</keyword>
<dbReference type="AlphaFoldDB" id="A0A5C6ZIT8"/>
<evidence type="ECO:0000256" key="1">
    <source>
        <dbReference type="ARBA" id="ARBA00009091"/>
    </source>
</evidence>
<evidence type="ECO:0000256" key="2">
    <source>
        <dbReference type="ARBA" id="ARBA00022729"/>
    </source>
</evidence>
<dbReference type="OrthoDB" id="1145062at2"/>
<reference evidence="4 5" key="1">
    <citation type="submission" date="2019-08" db="EMBL/GenBank/DDBJ databases">
        <title>Genomes of Subsaximicrobium wynnwilliamsii strains.</title>
        <authorList>
            <person name="Bowman J.P."/>
        </authorList>
    </citation>
    <scope>NUCLEOTIDE SEQUENCE [LARGE SCALE GENOMIC DNA]</scope>
    <source>
        <strain evidence="4 5">2-80-2</strain>
    </source>
</reference>
<dbReference type="Gene3D" id="3.30.910.20">
    <property type="entry name" value="Skp domain"/>
    <property type="match status" value="1"/>
</dbReference>
<dbReference type="GO" id="GO:0050821">
    <property type="term" value="P:protein stabilization"/>
    <property type="evidence" value="ECO:0007669"/>
    <property type="project" value="TreeGrafter"/>
</dbReference>
<protein>
    <submittedName>
        <fullName evidence="4">OmpH family outer membrane protein</fullName>
    </submittedName>
</protein>
<dbReference type="EMBL" id="VORO01000006">
    <property type="protein sequence ID" value="TXD89723.1"/>
    <property type="molecule type" value="Genomic_DNA"/>
</dbReference>
<keyword evidence="3" id="KW-0175">Coiled coil</keyword>
<dbReference type="GO" id="GO:0005829">
    <property type="term" value="C:cytosol"/>
    <property type="evidence" value="ECO:0007669"/>
    <property type="project" value="TreeGrafter"/>
</dbReference>
<name>A0A5C6ZIT8_9FLAO</name>
<dbReference type="RefSeq" id="WP_147086081.1">
    <property type="nucleotide sequence ID" value="NZ_VORM01000019.1"/>
</dbReference>
<evidence type="ECO:0000313" key="4">
    <source>
        <dbReference type="EMBL" id="TXD89723.1"/>
    </source>
</evidence>
<dbReference type="InterPro" id="IPR024930">
    <property type="entry name" value="Skp_dom_sf"/>
</dbReference>
<dbReference type="SUPFAM" id="SSF111384">
    <property type="entry name" value="OmpH-like"/>
    <property type="match status" value="1"/>
</dbReference>
<dbReference type="Proteomes" id="UP000321578">
    <property type="component" value="Unassembled WGS sequence"/>
</dbReference>